<gene>
    <name evidence="2" type="ORF">GCM10010365_73120</name>
</gene>
<feature type="region of interest" description="Disordered" evidence="1">
    <location>
        <begin position="1"/>
        <end position="41"/>
    </location>
</feature>
<keyword evidence="3" id="KW-1185">Reference proteome</keyword>
<dbReference type="EMBL" id="BMVW01000026">
    <property type="protein sequence ID" value="GGZ41732.1"/>
    <property type="molecule type" value="Genomic_DNA"/>
</dbReference>
<feature type="compositionally biased region" description="Low complexity" evidence="1">
    <location>
        <begin position="9"/>
        <end position="29"/>
    </location>
</feature>
<name>A0A918QCP2_9ACTN</name>
<dbReference type="InterPro" id="IPR012337">
    <property type="entry name" value="RNaseH-like_sf"/>
</dbReference>
<evidence type="ECO:0000313" key="3">
    <source>
        <dbReference type="Proteomes" id="UP000622166"/>
    </source>
</evidence>
<sequence>MHEWEQVRARQAAAAQDRARGPGQAARTAPGRRRPGPAACGLPEKSTWYLVTDLPRHGGPRVAESPHAPADLAEVVRIHGVRDWIEQSHKQVKDELGWADSQIRTDRAIRRRRTLVNRAFSFCRHAGLPPAPDPPPERGHPAARRPRWPQTPRAGRSRLTPAIMLQRWWKAWSSTPPPAPLPDLIDAVSHGQRLNPYLPPP</sequence>
<dbReference type="PANTHER" id="PTHR33627">
    <property type="entry name" value="TRANSPOSASE"/>
    <property type="match status" value="1"/>
</dbReference>
<evidence type="ECO:0000256" key="1">
    <source>
        <dbReference type="SAM" id="MobiDB-lite"/>
    </source>
</evidence>
<accession>A0A918QCP2</accession>
<dbReference type="SUPFAM" id="SSF53098">
    <property type="entry name" value="Ribonuclease H-like"/>
    <property type="match status" value="1"/>
</dbReference>
<dbReference type="AlphaFoldDB" id="A0A918QCP2"/>
<feature type="region of interest" description="Disordered" evidence="1">
    <location>
        <begin position="126"/>
        <end position="159"/>
    </location>
</feature>
<dbReference type="PANTHER" id="PTHR33627:SF1">
    <property type="entry name" value="TRANSPOSASE"/>
    <property type="match status" value="1"/>
</dbReference>
<dbReference type="RefSeq" id="WP_189866927.1">
    <property type="nucleotide sequence ID" value="NZ_BMVW01000026.1"/>
</dbReference>
<organism evidence="2 3">
    <name type="scientific">Streptomyces poonensis</name>
    <dbReference type="NCBI Taxonomy" id="68255"/>
    <lineage>
        <taxon>Bacteria</taxon>
        <taxon>Bacillati</taxon>
        <taxon>Actinomycetota</taxon>
        <taxon>Actinomycetes</taxon>
        <taxon>Kitasatosporales</taxon>
        <taxon>Streptomycetaceae</taxon>
        <taxon>Streptomyces</taxon>
    </lineage>
</organism>
<evidence type="ECO:0008006" key="4">
    <source>
        <dbReference type="Google" id="ProtNLM"/>
    </source>
</evidence>
<dbReference type="Proteomes" id="UP000622166">
    <property type="component" value="Unassembled WGS sequence"/>
</dbReference>
<dbReference type="InterPro" id="IPR039365">
    <property type="entry name" value="IS701-like"/>
</dbReference>
<evidence type="ECO:0000313" key="2">
    <source>
        <dbReference type="EMBL" id="GGZ41732.1"/>
    </source>
</evidence>
<reference evidence="2" key="2">
    <citation type="submission" date="2020-09" db="EMBL/GenBank/DDBJ databases">
        <authorList>
            <person name="Sun Q."/>
            <person name="Ohkuma M."/>
        </authorList>
    </citation>
    <scope>NUCLEOTIDE SEQUENCE</scope>
    <source>
        <strain evidence="2">JCM 4815</strain>
    </source>
</reference>
<proteinExistence type="predicted"/>
<reference evidence="2" key="1">
    <citation type="journal article" date="2014" name="Int. J. Syst. Evol. Microbiol.">
        <title>Complete genome sequence of Corynebacterium casei LMG S-19264T (=DSM 44701T), isolated from a smear-ripened cheese.</title>
        <authorList>
            <consortium name="US DOE Joint Genome Institute (JGI-PGF)"/>
            <person name="Walter F."/>
            <person name="Albersmeier A."/>
            <person name="Kalinowski J."/>
            <person name="Ruckert C."/>
        </authorList>
    </citation>
    <scope>NUCLEOTIDE SEQUENCE</scope>
    <source>
        <strain evidence="2">JCM 4815</strain>
    </source>
</reference>
<comment type="caution">
    <text evidence="2">The sequence shown here is derived from an EMBL/GenBank/DDBJ whole genome shotgun (WGS) entry which is preliminary data.</text>
</comment>
<protein>
    <recommendedName>
        <fullName evidence="4">Transposase</fullName>
    </recommendedName>
</protein>